<dbReference type="EMBL" id="EQ999976">
    <property type="protein sequence ID" value="EEQ89189.2"/>
    <property type="molecule type" value="Genomic_DNA"/>
</dbReference>
<gene>
    <name evidence="2" type="ORF">BDCG_04309</name>
</gene>
<keyword evidence="3" id="KW-1185">Reference proteome</keyword>
<proteinExistence type="predicted"/>
<accession>A0ABP2F207</accession>
<dbReference type="Proteomes" id="UP000002039">
    <property type="component" value="Unassembled WGS sequence"/>
</dbReference>
<reference evidence="3" key="1">
    <citation type="journal article" date="2015" name="PLoS Genet.">
        <title>The dynamic genome and transcriptome of the human fungal pathogen Blastomyces and close relative Emmonsia.</title>
        <authorList>
            <person name="Munoz J.F."/>
            <person name="Gauthier G.M."/>
            <person name="Desjardins C.A."/>
            <person name="Gallo J.E."/>
            <person name="Holder J."/>
            <person name="Sullivan T.D."/>
            <person name="Marty A.J."/>
            <person name="Carmen J.C."/>
            <person name="Chen Z."/>
            <person name="Ding L."/>
            <person name="Gujja S."/>
            <person name="Magrini V."/>
            <person name="Misas E."/>
            <person name="Mitreva M."/>
            <person name="Priest M."/>
            <person name="Saif S."/>
            <person name="Whiston E.A."/>
            <person name="Young S."/>
            <person name="Zeng Q."/>
            <person name="Goldman W.E."/>
            <person name="Mardis E.R."/>
            <person name="Taylor J.W."/>
            <person name="McEwen J.G."/>
            <person name="Clay O.K."/>
            <person name="Klein B.S."/>
            <person name="Cuomo C.A."/>
        </authorList>
    </citation>
    <scope>NUCLEOTIDE SEQUENCE [LARGE SCALE GENOMIC DNA]</scope>
    <source>
        <strain evidence="3">ER-3 / ATCC MYA-2586</strain>
    </source>
</reference>
<dbReference type="GeneID" id="69026480"/>
<evidence type="ECO:0000313" key="3">
    <source>
        <dbReference type="Proteomes" id="UP000002039"/>
    </source>
</evidence>
<keyword evidence="1" id="KW-0732">Signal</keyword>
<name>A0ABP2F207_AJEDR</name>
<evidence type="ECO:0000256" key="1">
    <source>
        <dbReference type="SAM" id="SignalP"/>
    </source>
</evidence>
<evidence type="ECO:0000313" key="2">
    <source>
        <dbReference type="EMBL" id="EEQ89189.2"/>
    </source>
</evidence>
<feature type="chain" id="PRO_5047244369" evidence="1">
    <location>
        <begin position="33"/>
        <end position="162"/>
    </location>
</feature>
<organism evidence="2 3">
    <name type="scientific">Ajellomyces dermatitidis (strain ER-3 / ATCC MYA-2586)</name>
    <name type="common">Blastomyces dermatitidis</name>
    <dbReference type="NCBI Taxonomy" id="559297"/>
    <lineage>
        <taxon>Eukaryota</taxon>
        <taxon>Fungi</taxon>
        <taxon>Dikarya</taxon>
        <taxon>Ascomycota</taxon>
        <taxon>Pezizomycotina</taxon>
        <taxon>Eurotiomycetes</taxon>
        <taxon>Eurotiomycetidae</taxon>
        <taxon>Onygenales</taxon>
        <taxon>Ajellomycetaceae</taxon>
        <taxon>Blastomyces</taxon>
    </lineage>
</organism>
<dbReference type="RefSeq" id="XP_045276161.1">
    <property type="nucleotide sequence ID" value="XM_045419965.1"/>
</dbReference>
<sequence>MFSYRQGSKGFLPTLLALFLSVRVTTLPSSGAFENLPLTDHLMLKEARKKVVTCNYSATGQQVIMDRQSPTLSKETTYHQRSIEHLGQAGGIDTDNFPLNNTLGSQRYLPHSIVILSQLTDCRTVGLHTELSLGFRNSYRVSTEAQRTSFHGIFLTLHATPQ</sequence>
<protein>
    <submittedName>
        <fullName evidence="2">Uncharacterized protein</fullName>
    </submittedName>
</protein>
<feature type="signal peptide" evidence="1">
    <location>
        <begin position="1"/>
        <end position="32"/>
    </location>
</feature>